<keyword evidence="3" id="KW-0808">Transferase</keyword>
<reference evidence="8 9" key="1">
    <citation type="submission" date="2016-08" db="EMBL/GenBank/DDBJ databases">
        <authorList>
            <consortium name="Lentinula edodes genome sequencing consortium"/>
            <person name="Sakamoto Y."/>
            <person name="Nakade K."/>
            <person name="Sato S."/>
            <person name="Yoshida Y."/>
            <person name="Miyazaki K."/>
            <person name="Natsume S."/>
            <person name="Konno N."/>
        </authorList>
    </citation>
    <scope>NUCLEOTIDE SEQUENCE [LARGE SCALE GENOMIC DNA]</scope>
    <source>
        <strain evidence="8 9">NBRC 111202</strain>
    </source>
</reference>
<dbReference type="GO" id="GO:0005634">
    <property type="term" value="C:nucleus"/>
    <property type="evidence" value="ECO:0007669"/>
    <property type="project" value="TreeGrafter"/>
</dbReference>
<dbReference type="GO" id="GO:0046872">
    <property type="term" value="F:metal ion binding"/>
    <property type="evidence" value="ECO:0007669"/>
    <property type="project" value="UniProtKB-KW"/>
</dbReference>
<comment type="similarity">
    <text evidence="2">Belongs to the sirtuin family. Class I subfamily.</text>
</comment>
<dbReference type="InterPro" id="IPR029035">
    <property type="entry name" value="DHS-like_NAD/FAD-binding_dom"/>
</dbReference>
<evidence type="ECO:0000313" key="8">
    <source>
        <dbReference type="EMBL" id="GAV99974.1"/>
    </source>
</evidence>
<proteinExistence type="inferred from homology"/>
<dbReference type="SUPFAM" id="SSF52467">
    <property type="entry name" value="DHS-like NAD/FAD-binding domain"/>
    <property type="match status" value="1"/>
</dbReference>
<sequence length="317" mass="34254">MSGPSSDLDTFCNILSQCKCLAILTGAGLSAGSGVPTYRGVNGQWTKINPMDVVSLQAFTDNPGRVWAFFHPKRDACIKAQPNAAHHALASLSISSVRRKLLPNLIDQTKPPLYITQNFDGLCRRALDTALDNAEKGGEILDKDTRQAAHERLIEIHGSCYRFLCTQCKALKTRFDTPLADIFANVDVVEQAKNGEYTITVDQLPRCGGSQWSGSNRYGQCGGLLRPAVTWFGEIPEGQGEVVRNLTKVDVLLVIGTTSLVHPAASYAATVKKNGGIVAVFNLGETHGDDKADFAFYGPCEETIPNLLECLAKLNAA</sequence>
<feature type="domain" description="Deacetylase sirtuin-type" evidence="7">
    <location>
        <begin position="1"/>
        <end position="314"/>
    </location>
</feature>
<dbReference type="GO" id="GO:0070403">
    <property type="term" value="F:NAD+ binding"/>
    <property type="evidence" value="ECO:0007669"/>
    <property type="project" value="InterPro"/>
</dbReference>
<organism evidence="8 9">
    <name type="scientific">Lentinula edodes</name>
    <name type="common">Shiitake mushroom</name>
    <name type="synonym">Lentinus edodes</name>
    <dbReference type="NCBI Taxonomy" id="5353"/>
    <lineage>
        <taxon>Eukaryota</taxon>
        <taxon>Fungi</taxon>
        <taxon>Dikarya</taxon>
        <taxon>Basidiomycota</taxon>
        <taxon>Agaricomycotina</taxon>
        <taxon>Agaricomycetes</taxon>
        <taxon>Agaricomycetidae</taxon>
        <taxon>Agaricales</taxon>
        <taxon>Marasmiineae</taxon>
        <taxon>Omphalotaceae</taxon>
        <taxon>Lentinula</taxon>
    </lineage>
</organism>
<protein>
    <submittedName>
        <fullName evidence="8">DHS-like NAD FAD-binding domain-containing partial</fullName>
    </submittedName>
</protein>
<keyword evidence="4" id="KW-0520">NAD</keyword>
<feature type="binding site" evidence="6">
    <location>
        <position position="207"/>
    </location>
    <ligand>
        <name>Zn(2+)</name>
        <dbReference type="ChEBI" id="CHEBI:29105"/>
    </ligand>
</feature>
<comment type="subcellular location">
    <subcellularLocation>
        <location evidence="1">Mitochondrion</location>
    </subcellularLocation>
</comment>
<dbReference type="PROSITE" id="PS50305">
    <property type="entry name" value="SIRTUIN"/>
    <property type="match status" value="1"/>
</dbReference>
<dbReference type="InterPro" id="IPR050134">
    <property type="entry name" value="NAD-dep_sirtuin_deacylases"/>
</dbReference>
<comment type="caution">
    <text evidence="8">The sequence shown here is derived from an EMBL/GenBank/DDBJ whole genome shotgun (WGS) entry which is preliminary data.</text>
</comment>
<name>A0A1Q3DYA0_LENED</name>
<dbReference type="GO" id="GO:0005739">
    <property type="term" value="C:mitochondrion"/>
    <property type="evidence" value="ECO:0007669"/>
    <property type="project" value="UniProtKB-SubCell"/>
</dbReference>
<evidence type="ECO:0000256" key="2">
    <source>
        <dbReference type="ARBA" id="ARBA00006924"/>
    </source>
</evidence>
<evidence type="ECO:0000256" key="6">
    <source>
        <dbReference type="PROSITE-ProRule" id="PRU00236"/>
    </source>
</evidence>
<dbReference type="Gene3D" id="3.40.50.1220">
    <property type="entry name" value="TPP-binding domain"/>
    <property type="match status" value="1"/>
</dbReference>
<feature type="binding site" evidence="6">
    <location>
        <position position="221"/>
    </location>
    <ligand>
        <name>Zn(2+)</name>
        <dbReference type="ChEBI" id="CHEBI:29105"/>
    </ligand>
</feature>
<evidence type="ECO:0000259" key="7">
    <source>
        <dbReference type="PROSITE" id="PS50305"/>
    </source>
</evidence>
<dbReference type="STRING" id="5353.A0A1Q3DYA0"/>
<dbReference type="Proteomes" id="UP000188533">
    <property type="component" value="Unassembled WGS sequence"/>
</dbReference>
<feature type="binding site" evidence="6">
    <location>
        <position position="168"/>
    </location>
    <ligand>
        <name>Zn(2+)</name>
        <dbReference type="ChEBI" id="CHEBI:29105"/>
    </ligand>
</feature>
<keyword evidence="9" id="KW-1185">Reference proteome</keyword>
<evidence type="ECO:0000256" key="3">
    <source>
        <dbReference type="ARBA" id="ARBA00022679"/>
    </source>
</evidence>
<gene>
    <name evidence="8" type="ORF">LENED_001460</name>
</gene>
<keyword evidence="6" id="KW-0862">Zinc</keyword>
<dbReference type="PANTHER" id="PTHR11085:SF10">
    <property type="entry name" value="NAD-DEPENDENT PROTEIN DEACYLASE SIRTUIN-5, MITOCHONDRIAL-RELATED"/>
    <property type="match status" value="1"/>
</dbReference>
<dbReference type="Gene3D" id="3.30.1600.10">
    <property type="entry name" value="SIR2/SIRT2 'Small Domain"/>
    <property type="match status" value="1"/>
</dbReference>
<dbReference type="InterPro" id="IPR003000">
    <property type="entry name" value="Sirtuin"/>
</dbReference>
<dbReference type="AlphaFoldDB" id="A0A1Q3DYA0"/>
<dbReference type="GO" id="GO:0017136">
    <property type="term" value="F:histone deacetylase activity, NAD-dependent"/>
    <property type="evidence" value="ECO:0007669"/>
    <property type="project" value="TreeGrafter"/>
</dbReference>
<dbReference type="Pfam" id="PF02146">
    <property type="entry name" value="SIR2"/>
    <property type="match status" value="2"/>
</dbReference>
<feature type="binding site" evidence="6">
    <location>
        <position position="165"/>
    </location>
    <ligand>
        <name>Zn(2+)</name>
        <dbReference type="ChEBI" id="CHEBI:29105"/>
    </ligand>
</feature>
<dbReference type="EMBL" id="BDGU01000021">
    <property type="protein sequence ID" value="GAV99974.1"/>
    <property type="molecule type" value="Genomic_DNA"/>
</dbReference>
<evidence type="ECO:0000256" key="1">
    <source>
        <dbReference type="ARBA" id="ARBA00004173"/>
    </source>
</evidence>
<evidence type="ECO:0000313" key="9">
    <source>
        <dbReference type="Proteomes" id="UP000188533"/>
    </source>
</evidence>
<evidence type="ECO:0000256" key="4">
    <source>
        <dbReference type="ARBA" id="ARBA00023027"/>
    </source>
</evidence>
<dbReference type="PANTHER" id="PTHR11085">
    <property type="entry name" value="NAD-DEPENDENT PROTEIN DEACYLASE SIRTUIN-5, MITOCHONDRIAL-RELATED"/>
    <property type="match status" value="1"/>
</dbReference>
<keyword evidence="5" id="KW-0496">Mitochondrion</keyword>
<keyword evidence="6" id="KW-0479">Metal-binding</keyword>
<accession>A0A1Q3DYA0</accession>
<evidence type="ECO:0000256" key="5">
    <source>
        <dbReference type="ARBA" id="ARBA00023128"/>
    </source>
</evidence>
<reference evidence="8 9" key="2">
    <citation type="submission" date="2017-02" db="EMBL/GenBank/DDBJ databases">
        <title>A genome survey and senescence transcriptome analysis in Lentinula edodes.</title>
        <authorList>
            <person name="Sakamoto Y."/>
            <person name="Nakade K."/>
            <person name="Sato S."/>
            <person name="Yoshida Y."/>
            <person name="Miyazaki K."/>
            <person name="Natsume S."/>
            <person name="Konno N."/>
        </authorList>
    </citation>
    <scope>NUCLEOTIDE SEQUENCE [LARGE SCALE GENOMIC DNA]</scope>
    <source>
        <strain evidence="8 9">NBRC 111202</strain>
    </source>
</reference>
<feature type="active site" description="Proton acceptor" evidence="6">
    <location>
        <position position="157"/>
    </location>
</feature>
<dbReference type="InterPro" id="IPR026590">
    <property type="entry name" value="Ssirtuin_cat_dom"/>
</dbReference>
<dbReference type="InterPro" id="IPR026591">
    <property type="entry name" value="Sirtuin_cat_small_dom_sf"/>
</dbReference>